<feature type="domain" description="Protein kinase" evidence="14">
    <location>
        <begin position="365"/>
        <end position="659"/>
    </location>
</feature>
<sequence>MHIMPIISQFSSLSILPNPPTKTRFSFHLQSIMPHKREYFCLFMLFTCFLPSLADNAQVLMNFKSNLSNADALKNWGDPSTGLCSWTGILCFDQKFHGLRLENMGLSGTIDVDTLLELSNLNSFSVINNNFEGPMPAFKKLVSLRALFLSNNKFSGEIPDDAFEGMKRLRKVFLAENGFTGHIPASLVKLPKLYDVDIHGNSFNGNIPEFQQRDFRVFNLSHNHLEGPIPESLSNRDPSSFAGNQGLCGKPLTPCVGSPPSPSDQNPISTLSHQEKKQKKNRILLIVIVVVAVIVLALILALVFIRYRRKKAVLVTDAQPQNVMSPVSSESKSIVMAAESKKSEDGSLSFVRNEREEFDLQDLLRASAEVLGSGSFGSTYKAMLLNGPAVVVKRFKHMNNVGKKEFFEHMRRLGRLSHPNLVPLVAFYYGREEKLLVYDFAENGSLASHLHGRGGCVLDWGSRLRIIKGVARGLGYLYREFPEQDLAHGHLKSSNVVLDHSFEARLAEYGLAAVVDKRHAQQFMVAYKSPEVRQLERPSEKSDVWCLGILILELLTGKFPANYLRHGKGASEDLASWVESIVREGWSGEVLDKEIPGRGSGEGEMLKLLRIGMGCCEWTLETRWDWREAVAKIEDLKETDNGTQGDHSYSSDHLSISLN</sequence>
<keyword evidence="5" id="KW-0677">Repeat</keyword>
<feature type="region of interest" description="Disordered" evidence="12">
    <location>
        <begin position="252"/>
        <end position="274"/>
    </location>
</feature>
<keyword evidence="8 13" id="KW-1133">Transmembrane helix</keyword>
<keyword evidence="16" id="KW-1185">Reference proteome</keyword>
<dbReference type="InterPro" id="IPR001611">
    <property type="entry name" value="Leu-rich_rpt"/>
</dbReference>
<dbReference type="SUPFAM" id="SSF52058">
    <property type="entry name" value="L domain-like"/>
    <property type="match status" value="1"/>
</dbReference>
<comment type="subcellular location">
    <subcellularLocation>
        <location evidence="1">Membrane</location>
    </subcellularLocation>
</comment>
<evidence type="ECO:0000256" key="5">
    <source>
        <dbReference type="ARBA" id="ARBA00022737"/>
    </source>
</evidence>
<dbReference type="PROSITE" id="PS50011">
    <property type="entry name" value="PROTEIN_KINASE_DOM"/>
    <property type="match status" value="1"/>
</dbReference>
<keyword evidence="4" id="KW-0732">Signal</keyword>
<reference evidence="15 16" key="1">
    <citation type="submission" date="2018-09" db="EMBL/GenBank/DDBJ databases">
        <title>A high-quality reference genome of wild soybean provides a powerful tool to mine soybean genomes.</title>
        <authorList>
            <person name="Xie M."/>
            <person name="Chung C.Y.L."/>
            <person name="Li M.-W."/>
            <person name="Wong F.-L."/>
            <person name="Chan T.-F."/>
            <person name="Lam H.-M."/>
        </authorList>
    </citation>
    <scope>NUCLEOTIDE SEQUENCE [LARGE SCALE GENOMIC DNA]</scope>
    <source>
        <strain evidence="16">cv. W05</strain>
        <tissue evidence="15">Hypocotyl of etiolated seedlings</tissue>
    </source>
</reference>
<dbReference type="InterPro" id="IPR013210">
    <property type="entry name" value="LRR_N_plant-typ"/>
</dbReference>
<dbReference type="InterPro" id="IPR046959">
    <property type="entry name" value="PRK1-6/SRF4-like"/>
</dbReference>
<keyword evidence="7 11" id="KW-0067">ATP-binding</keyword>
<evidence type="ECO:0000256" key="4">
    <source>
        <dbReference type="ARBA" id="ARBA00022729"/>
    </source>
</evidence>
<dbReference type="FunFam" id="3.30.200.20:FF:000307">
    <property type="entry name" value="pollen receptor-like kinase 1"/>
    <property type="match status" value="1"/>
</dbReference>
<dbReference type="PANTHER" id="PTHR48007:SF71">
    <property type="entry name" value="LRR RECEPTOR-LIKE KINASE"/>
    <property type="match status" value="1"/>
</dbReference>
<name>A0A445KXN1_GLYSO</name>
<evidence type="ECO:0000256" key="9">
    <source>
        <dbReference type="ARBA" id="ARBA00023136"/>
    </source>
</evidence>
<comment type="caution">
    <text evidence="15">The sequence shown here is derived from an EMBL/GenBank/DDBJ whole genome shotgun (WGS) entry which is preliminary data.</text>
</comment>
<protein>
    <submittedName>
        <fullName evidence="15">Putative LRR receptor-like serine/threonine-protein kinase</fullName>
    </submittedName>
</protein>
<evidence type="ECO:0000256" key="11">
    <source>
        <dbReference type="PROSITE-ProRule" id="PRU10141"/>
    </source>
</evidence>
<keyword evidence="3 13" id="KW-0812">Transmembrane</keyword>
<dbReference type="AlphaFoldDB" id="A0A445KXN1"/>
<feature type="region of interest" description="Disordered" evidence="12">
    <location>
        <begin position="637"/>
        <end position="659"/>
    </location>
</feature>
<dbReference type="GO" id="GO:0005524">
    <property type="term" value="F:ATP binding"/>
    <property type="evidence" value="ECO:0007669"/>
    <property type="project" value="UniProtKB-UniRule"/>
</dbReference>
<feature type="transmembrane region" description="Helical" evidence="13">
    <location>
        <begin position="283"/>
        <end position="305"/>
    </location>
</feature>
<dbReference type="Proteomes" id="UP000289340">
    <property type="component" value="Chromosome 4"/>
</dbReference>
<dbReference type="Gene3D" id="1.10.510.10">
    <property type="entry name" value="Transferase(Phosphotransferase) domain 1"/>
    <property type="match status" value="1"/>
</dbReference>
<feature type="binding site" evidence="11">
    <location>
        <position position="393"/>
    </location>
    <ligand>
        <name>ATP</name>
        <dbReference type="ChEBI" id="CHEBI:30616"/>
    </ligand>
</feature>
<dbReference type="InterPro" id="IPR000719">
    <property type="entry name" value="Prot_kinase_dom"/>
</dbReference>
<dbReference type="PANTHER" id="PTHR48007">
    <property type="entry name" value="LEUCINE-RICH REPEAT RECEPTOR-LIKE PROTEIN KINASE PXC1"/>
    <property type="match status" value="1"/>
</dbReference>
<evidence type="ECO:0000256" key="3">
    <source>
        <dbReference type="ARBA" id="ARBA00022692"/>
    </source>
</evidence>
<proteinExistence type="predicted"/>
<dbReference type="InterPro" id="IPR017441">
    <property type="entry name" value="Protein_kinase_ATP_BS"/>
</dbReference>
<dbReference type="SUPFAM" id="SSF56112">
    <property type="entry name" value="Protein kinase-like (PK-like)"/>
    <property type="match status" value="1"/>
</dbReference>
<evidence type="ECO:0000256" key="10">
    <source>
        <dbReference type="ARBA" id="ARBA00023180"/>
    </source>
</evidence>
<organism evidence="15 16">
    <name type="scientific">Glycine soja</name>
    <name type="common">Wild soybean</name>
    <dbReference type="NCBI Taxonomy" id="3848"/>
    <lineage>
        <taxon>Eukaryota</taxon>
        <taxon>Viridiplantae</taxon>
        <taxon>Streptophyta</taxon>
        <taxon>Embryophyta</taxon>
        <taxon>Tracheophyta</taxon>
        <taxon>Spermatophyta</taxon>
        <taxon>Magnoliopsida</taxon>
        <taxon>eudicotyledons</taxon>
        <taxon>Gunneridae</taxon>
        <taxon>Pentapetalae</taxon>
        <taxon>rosids</taxon>
        <taxon>fabids</taxon>
        <taxon>Fabales</taxon>
        <taxon>Fabaceae</taxon>
        <taxon>Papilionoideae</taxon>
        <taxon>50 kb inversion clade</taxon>
        <taxon>NPAAA clade</taxon>
        <taxon>indigoferoid/millettioid clade</taxon>
        <taxon>Phaseoleae</taxon>
        <taxon>Glycine</taxon>
        <taxon>Glycine subgen. Soja</taxon>
    </lineage>
</organism>
<accession>A0A445KXN1</accession>
<keyword evidence="15" id="KW-0675">Receptor</keyword>
<keyword evidence="10" id="KW-0325">Glycoprotein</keyword>
<dbReference type="FunFam" id="3.80.10.10:FF:000041">
    <property type="entry name" value="LRR receptor-like serine/threonine-protein kinase ERECTA"/>
    <property type="match status" value="1"/>
</dbReference>
<evidence type="ECO:0000256" key="12">
    <source>
        <dbReference type="SAM" id="MobiDB-lite"/>
    </source>
</evidence>
<keyword evidence="15" id="KW-0808">Transferase</keyword>
<evidence type="ECO:0000313" key="16">
    <source>
        <dbReference type="Proteomes" id="UP000289340"/>
    </source>
</evidence>
<dbReference type="SMR" id="A0A445KXN1"/>
<feature type="compositionally biased region" description="Polar residues" evidence="12">
    <location>
        <begin position="263"/>
        <end position="272"/>
    </location>
</feature>
<dbReference type="Gene3D" id="3.80.10.10">
    <property type="entry name" value="Ribonuclease Inhibitor"/>
    <property type="match status" value="2"/>
</dbReference>
<dbReference type="InterPro" id="IPR011009">
    <property type="entry name" value="Kinase-like_dom_sf"/>
</dbReference>
<dbReference type="PROSITE" id="PS00107">
    <property type="entry name" value="PROTEIN_KINASE_ATP"/>
    <property type="match status" value="1"/>
</dbReference>
<evidence type="ECO:0000256" key="6">
    <source>
        <dbReference type="ARBA" id="ARBA00022741"/>
    </source>
</evidence>
<keyword evidence="2" id="KW-0433">Leucine-rich repeat</keyword>
<dbReference type="Pfam" id="PF08263">
    <property type="entry name" value="LRRNT_2"/>
    <property type="match status" value="1"/>
</dbReference>
<evidence type="ECO:0000256" key="8">
    <source>
        <dbReference type="ARBA" id="ARBA00022989"/>
    </source>
</evidence>
<dbReference type="GO" id="GO:0016020">
    <property type="term" value="C:membrane"/>
    <property type="evidence" value="ECO:0007669"/>
    <property type="project" value="UniProtKB-SubCell"/>
</dbReference>
<evidence type="ECO:0000256" key="1">
    <source>
        <dbReference type="ARBA" id="ARBA00004370"/>
    </source>
</evidence>
<dbReference type="Pfam" id="PF00069">
    <property type="entry name" value="Pkinase"/>
    <property type="match status" value="1"/>
</dbReference>
<keyword evidence="6 11" id="KW-0547">Nucleotide-binding</keyword>
<dbReference type="Pfam" id="PF00560">
    <property type="entry name" value="LRR_1"/>
    <property type="match status" value="2"/>
</dbReference>
<evidence type="ECO:0000256" key="7">
    <source>
        <dbReference type="ARBA" id="ARBA00022840"/>
    </source>
</evidence>
<feature type="compositionally biased region" description="Polar residues" evidence="12">
    <location>
        <begin position="641"/>
        <end position="659"/>
    </location>
</feature>
<dbReference type="GO" id="GO:0004672">
    <property type="term" value="F:protein kinase activity"/>
    <property type="evidence" value="ECO:0007669"/>
    <property type="project" value="InterPro"/>
</dbReference>
<keyword evidence="15" id="KW-0418">Kinase</keyword>
<keyword evidence="9 13" id="KW-0472">Membrane</keyword>
<evidence type="ECO:0000313" key="15">
    <source>
        <dbReference type="EMBL" id="RZC15563.1"/>
    </source>
</evidence>
<evidence type="ECO:0000256" key="2">
    <source>
        <dbReference type="ARBA" id="ARBA00022614"/>
    </source>
</evidence>
<evidence type="ECO:0000256" key="13">
    <source>
        <dbReference type="SAM" id="Phobius"/>
    </source>
</evidence>
<evidence type="ECO:0000259" key="14">
    <source>
        <dbReference type="PROSITE" id="PS50011"/>
    </source>
</evidence>
<gene>
    <name evidence="15" type="ORF">D0Y65_009079</name>
</gene>
<dbReference type="InterPro" id="IPR032675">
    <property type="entry name" value="LRR_dom_sf"/>
</dbReference>
<dbReference type="Gene3D" id="3.30.200.20">
    <property type="entry name" value="Phosphorylase Kinase, domain 1"/>
    <property type="match status" value="1"/>
</dbReference>
<dbReference type="EMBL" id="QZWG01000004">
    <property type="protein sequence ID" value="RZC15563.1"/>
    <property type="molecule type" value="Genomic_DNA"/>
</dbReference>